<proteinExistence type="predicted"/>
<accession>A0A1I6G9P2</accession>
<keyword evidence="1" id="KW-0812">Transmembrane</keyword>
<feature type="transmembrane region" description="Helical" evidence="1">
    <location>
        <begin position="98"/>
        <end position="115"/>
    </location>
</feature>
<evidence type="ECO:0000313" key="3">
    <source>
        <dbReference type="Proteomes" id="UP000199658"/>
    </source>
</evidence>
<keyword evidence="3" id="KW-1185">Reference proteome</keyword>
<protein>
    <recommendedName>
        <fullName evidence="4">DUF1772 domain-containing protein</fullName>
    </recommendedName>
</protein>
<evidence type="ECO:0000256" key="1">
    <source>
        <dbReference type="SAM" id="Phobius"/>
    </source>
</evidence>
<dbReference type="AlphaFoldDB" id="A0A1I6G9P2"/>
<reference evidence="3" key="1">
    <citation type="submission" date="2016-10" db="EMBL/GenBank/DDBJ databases">
        <authorList>
            <person name="Varghese N."/>
            <person name="Submissions S."/>
        </authorList>
    </citation>
    <scope>NUCLEOTIDE SEQUENCE [LARGE SCALE GENOMIC DNA]</scope>
    <source>
        <strain evidence="3">DSM 26921</strain>
    </source>
</reference>
<dbReference type="Proteomes" id="UP000199658">
    <property type="component" value="Unassembled WGS sequence"/>
</dbReference>
<name>A0A1I6G9P2_9RHOB</name>
<feature type="transmembrane region" description="Helical" evidence="1">
    <location>
        <begin position="135"/>
        <end position="158"/>
    </location>
</feature>
<gene>
    <name evidence="2" type="ORF">SAMN04488002_1096</name>
</gene>
<sequence>MPSVPKPLLWAWAVTTAALYGVLAYGSYVTMPSLAGGMLGFDMRPLGMNASDGATYMAAMTDAGRLYYLTWLKPLDTAFIAALVVLGVALSRTFDGRLLWMSVVAALVYGVMDLAENQMVASLMKEAQGGSDPEFALIAWATRSKFAAIAVMALTLLAQWRRSPRHG</sequence>
<evidence type="ECO:0008006" key="4">
    <source>
        <dbReference type="Google" id="ProtNLM"/>
    </source>
</evidence>
<dbReference type="STRING" id="670154.SAMN04488002_1096"/>
<keyword evidence="1" id="KW-0472">Membrane</keyword>
<dbReference type="EMBL" id="FOYO01000001">
    <property type="protein sequence ID" value="SFR38787.1"/>
    <property type="molecule type" value="Genomic_DNA"/>
</dbReference>
<feature type="transmembrane region" description="Helical" evidence="1">
    <location>
        <begin position="71"/>
        <end position="91"/>
    </location>
</feature>
<keyword evidence="1" id="KW-1133">Transmembrane helix</keyword>
<organism evidence="2 3">
    <name type="scientific">Litoreibacter janthinus</name>
    <dbReference type="NCBI Taxonomy" id="670154"/>
    <lineage>
        <taxon>Bacteria</taxon>
        <taxon>Pseudomonadati</taxon>
        <taxon>Pseudomonadota</taxon>
        <taxon>Alphaproteobacteria</taxon>
        <taxon>Rhodobacterales</taxon>
        <taxon>Roseobacteraceae</taxon>
        <taxon>Litoreibacter</taxon>
    </lineage>
</organism>
<evidence type="ECO:0000313" key="2">
    <source>
        <dbReference type="EMBL" id="SFR38787.1"/>
    </source>
</evidence>